<dbReference type="Proteomes" id="UP000664349">
    <property type="component" value="Unassembled WGS sequence"/>
</dbReference>
<keyword evidence="1" id="KW-0812">Transmembrane</keyword>
<reference evidence="2 3" key="1">
    <citation type="submission" date="2021-03" db="EMBL/GenBank/DDBJ databases">
        <title>First Case of infection caused by Chromobacterium haemolyticum derived from water in China.</title>
        <authorList>
            <person name="Chen J."/>
            <person name="Liu C."/>
        </authorList>
    </citation>
    <scope>NUCLEOTIDE SEQUENCE [LARGE SCALE GENOMIC DNA]</scope>
    <source>
        <strain evidence="2 3">WJ-5</strain>
    </source>
</reference>
<proteinExistence type="predicted"/>
<evidence type="ECO:0000256" key="1">
    <source>
        <dbReference type="SAM" id="Phobius"/>
    </source>
</evidence>
<organism evidence="2 3">
    <name type="scientific">Chromobacterium haemolyticum</name>
    <dbReference type="NCBI Taxonomy" id="394935"/>
    <lineage>
        <taxon>Bacteria</taxon>
        <taxon>Pseudomonadati</taxon>
        <taxon>Pseudomonadota</taxon>
        <taxon>Betaproteobacteria</taxon>
        <taxon>Neisseriales</taxon>
        <taxon>Chromobacteriaceae</taxon>
        <taxon>Chromobacterium</taxon>
    </lineage>
</organism>
<evidence type="ECO:0000313" key="2">
    <source>
        <dbReference type="EMBL" id="MBO0417985.1"/>
    </source>
</evidence>
<dbReference type="RefSeq" id="WP_043590870.1">
    <property type="nucleotide sequence ID" value="NZ_JAEILV010000024.1"/>
</dbReference>
<gene>
    <name evidence="2" type="ORF">J1C50_20980</name>
</gene>
<evidence type="ECO:0000313" key="3">
    <source>
        <dbReference type="Proteomes" id="UP000664349"/>
    </source>
</evidence>
<comment type="caution">
    <text evidence="2">The sequence shown here is derived from an EMBL/GenBank/DDBJ whole genome shotgun (WGS) entry which is preliminary data.</text>
</comment>
<feature type="transmembrane region" description="Helical" evidence="1">
    <location>
        <begin position="155"/>
        <end position="178"/>
    </location>
</feature>
<feature type="transmembrane region" description="Helical" evidence="1">
    <location>
        <begin position="132"/>
        <end position="149"/>
    </location>
</feature>
<feature type="transmembrane region" description="Helical" evidence="1">
    <location>
        <begin position="55"/>
        <end position="72"/>
    </location>
</feature>
<keyword evidence="1" id="KW-0472">Membrane</keyword>
<name>A0ABS3GSF4_9NEIS</name>
<protein>
    <recommendedName>
        <fullName evidence="4">DNA gyrase subunit B</fullName>
    </recommendedName>
</protein>
<evidence type="ECO:0008006" key="4">
    <source>
        <dbReference type="Google" id="ProtNLM"/>
    </source>
</evidence>
<sequence length="188" mass="21041">MSAMRLLAALGACCYPLAVFLGLQYFPPRAVGAALLLLLLLRYRRQSRALWRDLAAAQRGALLGMIVLSALVALTGSALLLCLTPAFISLSMLWVFAHSLRHPPTMIERFARQITPDLPPEGVVYTRRVTRVWCGFFVFNAAAALYTALPAGQAFWLWYNGLASYLLMGALFGGEWLYRRWRFPEART</sequence>
<keyword evidence="3" id="KW-1185">Reference proteome</keyword>
<dbReference type="EMBL" id="JAFLRD010000023">
    <property type="protein sequence ID" value="MBO0417985.1"/>
    <property type="molecule type" value="Genomic_DNA"/>
</dbReference>
<accession>A0ABS3GSF4</accession>
<keyword evidence="1" id="KW-1133">Transmembrane helix</keyword>